<dbReference type="EC" id="4.2.1.19" evidence="6 7"/>
<evidence type="ECO:0000256" key="4">
    <source>
        <dbReference type="ARBA" id="ARBA00023102"/>
    </source>
</evidence>
<comment type="pathway">
    <text evidence="1 6 7">Amino-acid biosynthesis; L-histidine biosynthesis; L-histidine from 5-phospho-alpha-D-ribose 1-diphosphate: step 6/9.</text>
</comment>
<keyword evidence="5 6" id="KW-0456">Lyase</keyword>
<dbReference type="FunFam" id="3.30.230.40:FF:000003">
    <property type="entry name" value="Imidazoleglycerol-phosphate dehydratase HisB"/>
    <property type="match status" value="1"/>
</dbReference>
<evidence type="ECO:0000256" key="3">
    <source>
        <dbReference type="ARBA" id="ARBA00022605"/>
    </source>
</evidence>
<evidence type="ECO:0000313" key="8">
    <source>
        <dbReference type="EMBL" id="SLN35457.1"/>
    </source>
</evidence>
<dbReference type="PANTHER" id="PTHR23133:SF2">
    <property type="entry name" value="IMIDAZOLEGLYCEROL-PHOSPHATE DEHYDRATASE"/>
    <property type="match status" value="1"/>
</dbReference>
<evidence type="ECO:0000256" key="1">
    <source>
        <dbReference type="ARBA" id="ARBA00005047"/>
    </source>
</evidence>
<evidence type="ECO:0000256" key="2">
    <source>
        <dbReference type="ARBA" id="ARBA00016664"/>
    </source>
</evidence>
<dbReference type="GO" id="GO:0005737">
    <property type="term" value="C:cytoplasm"/>
    <property type="evidence" value="ECO:0007669"/>
    <property type="project" value="UniProtKB-SubCell"/>
</dbReference>
<dbReference type="InterPro" id="IPR020568">
    <property type="entry name" value="Ribosomal_Su5_D2-typ_SF"/>
</dbReference>
<dbReference type="PROSITE" id="PS00955">
    <property type="entry name" value="IGP_DEHYDRATASE_2"/>
    <property type="match status" value="1"/>
</dbReference>
<evidence type="ECO:0000256" key="7">
    <source>
        <dbReference type="RuleBase" id="RU000599"/>
    </source>
</evidence>
<sequence>MRRHPAYKGAKIGRHRRPALTTFNTGIAMRSASITRTTAETSIEVEVNLDGTGRYDNQTGVGFFDHMLDQLSRHSLIDMTVRAKGDYHIDDHHTVEDTGIALGQAIAQALGDKKGINRYGHFALAMDETQVGCALDLSARPFLVWNIAFPSAKIGTFDTELVREFFQALAMHGGITLHLDLKHGFNSHHIAETTFKACARALRMAVETDPRMASALPSTKGAL</sequence>
<organism evidence="8 9">
    <name type="scientific">Aquimixticola soesokkakensis</name>
    <dbReference type="NCBI Taxonomy" id="1519096"/>
    <lineage>
        <taxon>Bacteria</taxon>
        <taxon>Pseudomonadati</taxon>
        <taxon>Pseudomonadota</taxon>
        <taxon>Alphaproteobacteria</taxon>
        <taxon>Rhodobacterales</taxon>
        <taxon>Paracoccaceae</taxon>
        <taxon>Aquimixticola</taxon>
    </lineage>
</organism>
<dbReference type="EMBL" id="FWFS01000004">
    <property type="protein sequence ID" value="SLN35457.1"/>
    <property type="molecule type" value="Genomic_DNA"/>
</dbReference>
<reference evidence="8 9" key="1">
    <citation type="submission" date="2017-03" db="EMBL/GenBank/DDBJ databases">
        <authorList>
            <person name="Afonso C.L."/>
            <person name="Miller P.J."/>
            <person name="Scott M.A."/>
            <person name="Spackman E."/>
            <person name="Goraichik I."/>
            <person name="Dimitrov K.M."/>
            <person name="Suarez D.L."/>
            <person name="Swayne D.E."/>
        </authorList>
    </citation>
    <scope>NUCLEOTIDE SEQUENCE [LARGE SCALE GENOMIC DNA]</scope>
    <source>
        <strain evidence="8 9">CECT 8620</strain>
    </source>
</reference>
<dbReference type="InterPro" id="IPR038494">
    <property type="entry name" value="IGPD_sf"/>
</dbReference>
<dbReference type="AlphaFoldDB" id="A0A1Y5SB16"/>
<dbReference type="InterPro" id="IPR000807">
    <property type="entry name" value="ImidazoleglycerolP_deHydtase"/>
</dbReference>
<dbReference type="GO" id="GO:0004424">
    <property type="term" value="F:imidazoleglycerol-phosphate dehydratase activity"/>
    <property type="evidence" value="ECO:0007669"/>
    <property type="project" value="UniProtKB-UniRule"/>
</dbReference>
<protein>
    <recommendedName>
        <fullName evidence="2 6">Imidazoleglycerol-phosphate dehydratase</fullName>
        <shortName evidence="6">IGPD</shortName>
        <ecNumber evidence="6 7">4.2.1.19</ecNumber>
    </recommendedName>
</protein>
<dbReference type="Pfam" id="PF00475">
    <property type="entry name" value="IGPD"/>
    <property type="match status" value="1"/>
</dbReference>
<dbReference type="NCBIfam" id="NF002111">
    <property type="entry name" value="PRK00951.2-1"/>
    <property type="match status" value="1"/>
</dbReference>
<dbReference type="GO" id="GO:0000105">
    <property type="term" value="P:L-histidine biosynthetic process"/>
    <property type="evidence" value="ECO:0007669"/>
    <property type="project" value="UniProtKB-UniRule"/>
</dbReference>
<dbReference type="Proteomes" id="UP000193862">
    <property type="component" value="Unassembled WGS sequence"/>
</dbReference>
<comment type="subcellular location">
    <subcellularLocation>
        <location evidence="6 7">Cytoplasm</location>
    </subcellularLocation>
</comment>
<comment type="catalytic activity">
    <reaction evidence="6 7">
        <text>D-erythro-1-(imidazol-4-yl)glycerol 3-phosphate = 3-(imidazol-4-yl)-2-oxopropyl phosphate + H2O</text>
        <dbReference type="Rhea" id="RHEA:11040"/>
        <dbReference type="ChEBI" id="CHEBI:15377"/>
        <dbReference type="ChEBI" id="CHEBI:57766"/>
        <dbReference type="ChEBI" id="CHEBI:58278"/>
        <dbReference type="EC" id="4.2.1.19"/>
    </reaction>
</comment>
<dbReference type="InterPro" id="IPR020565">
    <property type="entry name" value="ImidazoleglycerP_deHydtase_CS"/>
</dbReference>
<proteinExistence type="inferred from homology"/>
<evidence type="ECO:0000313" key="9">
    <source>
        <dbReference type="Proteomes" id="UP000193862"/>
    </source>
</evidence>
<keyword evidence="4 6" id="KW-0368">Histidine biosynthesis</keyword>
<keyword evidence="3 6" id="KW-0028">Amino-acid biosynthesis</keyword>
<dbReference type="UniPathway" id="UPA00031">
    <property type="reaction ID" value="UER00011"/>
</dbReference>
<dbReference type="PANTHER" id="PTHR23133">
    <property type="entry name" value="IMIDAZOLEGLYCEROL-PHOSPHATE DEHYDRATASE HIS7"/>
    <property type="match status" value="1"/>
</dbReference>
<evidence type="ECO:0000256" key="6">
    <source>
        <dbReference type="HAMAP-Rule" id="MF_00076"/>
    </source>
</evidence>
<dbReference type="HAMAP" id="MF_00076">
    <property type="entry name" value="HisB"/>
    <property type="match status" value="1"/>
</dbReference>
<dbReference type="SUPFAM" id="SSF54211">
    <property type="entry name" value="Ribosomal protein S5 domain 2-like"/>
    <property type="match status" value="2"/>
</dbReference>
<keyword evidence="9" id="KW-1185">Reference proteome</keyword>
<dbReference type="NCBIfam" id="NF002114">
    <property type="entry name" value="PRK00951.2-4"/>
    <property type="match status" value="1"/>
</dbReference>
<dbReference type="CDD" id="cd07914">
    <property type="entry name" value="IGPD"/>
    <property type="match status" value="1"/>
</dbReference>
<keyword evidence="6" id="KW-0963">Cytoplasm</keyword>
<dbReference type="Gene3D" id="3.30.230.40">
    <property type="entry name" value="Imidazole glycerol phosphate dehydratase, domain 1"/>
    <property type="match status" value="2"/>
</dbReference>
<comment type="similarity">
    <text evidence="6 7">Belongs to the imidazoleglycerol-phosphate dehydratase family.</text>
</comment>
<gene>
    <name evidence="6 8" type="primary">hisB</name>
    <name evidence="8" type="ORF">AQS8620_01236</name>
</gene>
<dbReference type="FunFam" id="3.30.230.40:FF:000001">
    <property type="entry name" value="Imidazoleglycerol-phosphate dehydratase HisB"/>
    <property type="match status" value="1"/>
</dbReference>
<accession>A0A1Y5SB16</accession>
<name>A0A1Y5SB16_9RHOB</name>
<dbReference type="PROSITE" id="PS00954">
    <property type="entry name" value="IGP_DEHYDRATASE_1"/>
    <property type="match status" value="1"/>
</dbReference>
<evidence type="ECO:0000256" key="5">
    <source>
        <dbReference type="ARBA" id="ARBA00023239"/>
    </source>
</evidence>
<dbReference type="NCBIfam" id="NF002109">
    <property type="entry name" value="PRK00951.1-5"/>
    <property type="match status" value="1"/>
</dbReference>